<protein>
    <recommendedName>
        <fullName evidence="3">Zinc finger CGNR domain-containing protein</fullName>
    </recommendedName>
</protein>
<dbReference type="InterPro" id="IPR023286">
    <property type="entry name" value="ABATE_dom_sf"/>
</dbReference>
<organism evidence="1 2">
    <name type="scientific">Sinorhizobium numidicum</name>
    <dbReference type="NCBI Taxonomy" id="680248"/>
    <lineage>
        <taxon>Bacteria</taxon>
        <taxon>Pseudomonadati</taxon>
        <taxon>Pseudomonadota</taxon>
        <taxon>Alphaproteobacteria</taxon>
        <taxon>Hyphomicrobiales</taxon>
        <taxon>Rhizobiaceae</taxon>
        <taxon>Sinorhizobium/Ensifer group</taxon>
        <taxon>Sinorhizobium</taxon>
    </lineage>
</organism>
<gene>
    <name evidence="1" type="ORF">PYH38_003544</name>
</gene>
<keyword evidence="2" id="KW-1185">Reference proteome</keyword>
<evidence type="ECO:0008006" key="3">
    <source>
        <dbReference type="Google" id="ProtNLM"/>
    </source>
</evidence>
<evidence type="ECO:0000313" key="2">
    <source>
        <dbReference type="Proteomes" id="UP001235547"/>
    </source>
</evidence>
<dbReference type="EMBL" id="CP120371">
    <property type="protein sequence ID" value="WEX84646.1"/>
    <property type="molecule type" value="Genomic_DNA"/>
</dbReference>
<accession>A0ABY8D183</accession>
<sequence>MYMISLDWRRPSDGVEVVPANTLLPDILGDAQLVRAKTDRKSLIPFRVKSLEDPMALRLVNARNIDALASFTSRFGMPAPPDYKADREWMLVPLLESLREELEEGLQLTNADEDSGRALWAERYLRNVSFYPAFEHSEDAKRQKLVFKPSSLADLMFCEVAFALEAGAKLRHCEHCGSVFLTGHLTGRRASAVYCSDRCRVAALRAKNSASAKPKR</sequence>
<evidence type="ECO:0000313" key="1">
    <source>
        <dbReference type="EMBL" id="WEX84646.1"/>
    </source>
</evidence>
<proteinExistence type="predicted"/>
<dbReference type="RefSeq" id="WP_280735565.1">
    <property type="nucleotide sequence ID" value="NZ_CP120368.1"/>
</dbReference>
<reference evidence="1 2" key="1">
    <citation type="submission" date="2023-03" db="EMBL/GenBank/DDBJ databases">
        <authorList>
            <person name="Kaur S."/>
            <person name="Espinosa-Saiz D."/>
            <person name="Velazquez E."/>
            <person name="Menendez E."/>
            <person name="diCenzo G.C."/>
        </authorList>
    </citation>
    <scope>NUCLEOTIDE SEQUENCE [LARGE SCALE GENOMIC DNA]</scope>
    <source>
        <strain evidence="1 2">LMG 27395</strain>
    </source>
</reference>
<dbReference type="SUPFAM" id="SSF160904">
    <property type="entry name" value="Jann2411-like"/>
    <property type="match status" value="1"/>
</dbReference>
<name>A0ABY8D183_9HYPH</name>
<dbReference type="Proteomes" id="UP001235547">
    <property type="component" value="Chromosome 1"/>
</dbReference>